<reference evidence="2" key="1">
    <citation type="journal article" date="2019" name="Int. J. Syst. Evol. Microbiol.">
        <title>The Global Catalogue of Microorganisms (GCM) 10K type strain sequencing project: providing services to taxonomists for standard genome sequencing and annotation.</title>
        <authorList>
            <consortium name="The Broad Institute Genomics Platform"/>
            <consortium name="The Broad Institute Genome Sequencing Center for Infectious Disease"/>
            <person name="Wu L."/>
            <person name="Ma J."/>
        </authorList>
    </citation>
    <scope>NUCLEOTIDE SEQUENCE [LARGE SCALE GENOMIC DNA]</scope>
    <source>
        <strain evidence="2">CGMCC 4.7242</strain>
    </source>
</reference>
<organism evidence="1 2">
    <name type="scientific">Halodurantibacterium flavum</name>
    <dbReference type="NCBI Taxonomy" id="1382802"/>
    <lineage>
        <taxon>Bacteria</taxon>
        <taxon>Pseudomonadati</taxon>
        <taxon>Pseudomonadota</taxon>
        <taxon>Alphaproteobacteria</taxon>
        <taxon>Rhodobacterales</taxon>
        <taxon>Paracoccaceae</taxon>
        <taxon>Halodurantibacterium</taxon>
    </lineage>
</organism>
<comment type="caution">
    <text evidence="1">The sequence shown here is derived from an EMBL/GenBank/DDBJ whole genome shotgun (WGS) entry which is preliminary data.</text>
</comment>
<keyword evidence="2" id="KW-1185">Reference proteome</keyword>
<name>A0ABW4SAT0_9RHOB</name>
<dbReference type="Proteomes" id="UP001597353">
    <property type="component" value="Unassembled WGS sequence"/>
</dbReference>
<proteinExistence type="predicted"/>
<dbReference type="EMBL" id="JBHUGH010000034">
    <property type="protein sequence ID" value="MFD1914148.1"/>
    <property type="molecule type" value="Genomic_DNA"/>
</dbReference>
<evidence type="ECO:0000313" key="2">
    <source>
        <dbReference type="Proteomes" id="UP001597353"/>
    </source>
</evidence>
<evidence type="ECO:0000313" key="1">
    <source>
        <dbReference type="EMBL" id="MFD1914148.1"/>
    </source>
</evidence>
<accession>A0ABW4SAT0</accession>
<sequence>MTERAHLRMHEMSENPEIARGVIGAVVLDLIRSGKDVSTAAIIEALEAIAVGKEARPGLNELLAKGALKVISDLRPREAGSA</sequence>
<gene>
    <name evidence="1" type="ORF">ACFSGJ_18250</name>
</gene>
<dbReference type="RefSeq" id="WP_390265201.1">
    <property type="nucleotide sequence ID" value="NZ_JBHUGH010000034.1"/>
</dbReference>
<protein>
    <submittedName>
        <fullName evidence="1">Uncharacterized protein</fullName>
    </submittedName>
</protein>